<keyword evidence="2 5" id="KW-0812">Transmembrane</keyword>
<dbReference type="Pfam" id="PF00420">
    <property type="entry name" value="Oxidored_q2"/>
    <property type="match status" value="1"/>
</dbReference>
<dbReference type="GO" id="GO:0016020">
    <property type="term" value="C:membrane"/>
    <property type="evidence" value="ECO:0007669"/>
    <property type="project" value="UniProtKB-SubCell"/>
</dbReference>
<name>A0A286RE92_9BACT</name>
<evidence type="ECO:0000313" key="7">
    <source>
        <dbReference type="Proteomes" id="UP000215086"/>
    </source>
</evidence>
<gene>
    <name evidence="6" type="ORF">THTE_1683</name>
</gene>
<sequence length="78" mass="8038">MLIGVELILNGANINLVAFSSPSLFPSGRAPLVLDGQVFALFVMILAAAEAAVALAIALQFYSRFGTVDVDQGGQLSG</sequence>
<evidence type="ECO:0000256" key="5">
    <source>
        <dbReference type="SAM" id="Phobius"/>
    </source>
</evidence>
<evidence type="ECO:0000313" key="6">
    <source>
        <dbReference type="EMBL" id="ASV74285.1"/>
    </source>
</evidence>
<evidence type="ECO:0000256" key="4">
    <source>
        <dbReference type="ARBA" id="ARBA00023136"/>
    </source>
</evidence>
<keyword evidence="7" id="KW-1185">Reference proteome</keyword>
<dbReference type="Proteomes" id="UP000215086">
    <property type="component" value="Chromosome"/>
</dbReference>
<evidence type="ECO:0000256" key="2">
    <source>
        <dbReference type="ARBA" id="ARBA00022692"/>
    </source>
</evidence>
<keyword evidence="6" id="KW-0830">Ubiquinone</keyword>
<evidence type="ECO:0000256" key="3">
    <source>
        <dbReference type="ARBA" id="ARBA00022989"/>
    </source>
</evidence>
<dbReference type="Gene3D" id="1.10.287.3510">
    <property type="match status" value="1"/>
</dbReference>
<proteinExistence type="predicted"/>
<protein>
    <submittedName>
        <fullName evidence="6">NADH-ubiquinone oxidoreductase chain K</fullName>
    </submittedName>
</protein>
<dbReference type="InterPro" id="IPR039428">
    <property type="entry name" value="NUOK/Mnh_C1-like"/>
</dbReference>
<feature type="transmembrane region" description="Helical" evidence="5">
    <location>
        <begin position="38"/>
        <end position="59"/>
    </location>
</feature>
<comment type="subcellular location">
    <subcellularLocation>
        <location evidence="1">Membrane</location>
        <topology evidence="1">Multi-pass membrane protein</topology>
    </subcellularLocation>
</comment>
<keyword evidence="4 5" id="KW-0472">Membrane</keyword>
<dbReference type="KEGG" id="ttf:THTE_1683"/>
<evidence type="ECO:0000256" key="1">
    <source>
        <dbReference type="ARBA" id="ARBA00004141"/>
    </source>
</evidence>
<dbReference type="AlphaFoldDB" id="A0A286RE92"/>
<accession>A0A286RE92</accession>
<dbReference type="EMBL" id="CP018477">
    <property type="protein sequence ID" value="ASV74285.1"/>
    <property type="molecule type" value="Genomic_DNA"/>
</dbReference>
<dbReference type="NCBIfam" id="NF004320">
    <property type="entry name" value="PRK05715.1-2"/>
    <property type="match status" value="1"/>
</dbReference>
<keyword evidence="3 5" id="KW-1133">Transmembrane helix</keyword>
<organism evidence="6 7">
    <name type="scientific">Thermogutta terrifontis</name>
    <dbReference type="NCBI Taxonomy" id="1331910"/>
    <lineage>
        <taxon>Bacteria</taxon>
        <taxon>Pseudomonadati</taxon>
        <taxon>Planctomycetota</taxon>
        <taxon>Planctomycetia</taxon>
        <taxon>Pirellulales</taxon>
        <taxon>Thermoguttaceae</taxon>
        <taxon>Thermogutta</taxon>
    </lineage>
</organism>
<reference evidence="6 7" key="1">
    <citation type="journal article" name="Front. Microbiol.">
        <title>Sugar Metabolism of the First Thermophilic Planctomycete Thermogutta terrifontis: Comparative Genomic and Transcriptomic Approaches.</title>
        <authorList>
            <person name="Elcheninov A.G."/>
            <person name="Menzel P."/>
            <person name="Gudbergsdottir S.R."/>
            <person name="Slesarev A.I."/>
            <person name="Kadnikov V.V."/>
            <person name="Krogh A."/>
            <person name="Bonch-Osmolovskaya E.A."/>
            <person name="Peng X."/>
            <person name="Kublanov I.V."/>
        </authorList>
    </citation>
    <scope>NUCLEOTIDE SEQUENCE [LARGE SCALE GENOMIC DNA]</scope>
    <source>
        <strain evidence="6 7">R1</strain>
    </source>
</reference>